<dbReference type="InterPro" id="IPR011234">
    <property type="entry name" value="Fumarylacetoacetase-like_C"/>
</dbReference>
<accession>A0A382JEF1</accession>
<dbReference type="PANTHER" id="PTHR30143">
    <property type="entry name" value="ACID HYDRATASE"/>
    <property type="match status" value="1"/>
</dbReference>
<dbReference type="PANTHER" id="PTHR30143:SF0">
    <property type="entry name" value="2-KETO-4-PENTENOATE HYDRATASE"/>
    <property type="match status" value="1"/>
</dbReference>
<proteinExistence type="predicted"/>
<protein>
    <recommendedName>
        <fullName evidence="2">Fumarylacetoacetase-like C-terminal domain-containing protein</fullName>
    </recommendedName>
</protein>
<evidence type="ECO:0000256" key="1">
    <source>
        <dbReference type="ARBA" id="ARBA00023239"/>
    </source>
</evidence>
<dbReference type="InterPro" id="IPR036663">
    <property type="entry name" value="Fumarylacetoacetase_C_sf"/>
</dbReference>
<dbReference type="InterPro" id="IPR050772">
    <property type="entry name" value="Hydratase-Decarb/MhpD_sf"/>
</dbReference>
<gene>
    <name evidence="3" type="ORF">METZ01_LOCUS262337</name>
</gene>
<dbReference type="GO" id="GO:0005737">
    <property type="term" value="C:cytoplasm"/>
    <property type="evidence" value="ECO:0007669"/>
    <property type="project" value="TreeGrafter"/>
</dbReference>
<dbReference type="GO" id="GO:0008684">
    <property type="term" value="F:2-oxopent-4-enoate hydratase activity"/>
    <property type="evidence" value="ECO:0007669"/>
    <property type="project" value="TreeGrafter"/>
</dbReference>
<dbReference type="SUPFAM" id="SSF56529">
    <property type="entry name" value="FAH"/>
    <property type="match status" value="1"/>
</dbReference>
<dbReference type="Gene3D" id="3.90.850.10">
    <property type="entry name" value="Fumarylacetoacetase-like, C-terminal domain"/>
    <property type="match status" value="1"/>
</dbReference>
<sequence>MEPSAVAAAAELLAQARRDKTTIEGLPDHLKPQNLVDAYKIQNALVPLIEELSNGKAAGYKAGATTEAAQQNFGLDTPFRGVLVSSYMLEDGDTVAAADCKFRILEAEFAFLLAEDLPAAAAPYDPGGVQNAVGGVMTSIEVVDLRYDAGMGAGGLQIIADNSAAGYWIKGTDIADVDAVDFEDWPVTLHINGALAAEGNASNVLGNPFNSLTWLANALCRQGGGLKAGDIVTAGSCIAPTPAPQGEVKAVADFGSLGKVTVHFGS</sequence>
<evidence type="ECO:0000313" key="3">
    <source>
        <dbReference type="EMBL" id="SVC09483.1"/>
    </source>
</evidence>
<keyword evidence="1" id="KW-0456">Lyase</keyword>
<dbReference type="Pfam" id="PF01557">
    <property type="entry name" value="FAA_hydrolase"/>
    <property type="match status" value="1"/>
</dbReference>
<evidence type="ECO:0000259" key="2">
    <source>
        <dbReference type="Pfam" id="PF01557"/>
    </source>
</evidence>
<dbReference type="AlphaFoldDB" id="A0A382JEF1"/>
<name>A0A382JEF1_9ZZZZ</name>
<dbReference type="EMBL" id="UINC01073246">
    <property type="protein sequence ID" value="SVC09483.1"/>
    <property type="molecule type" value="Genomic_DNA"/>
</dbReference>
<organism evidence="3">
    <name type="scientific">marine metagenome</name>
    <dbReference type="NCBI Taxonomy" id="408172"/>
    <lineage>
        <taxon>unclassified sequences</taxon>
        <taxon>metagenomes</taxon>
        <taxon>ecological metagenomes</taxon>
    </lineage>
</organism>
<feature type="domain" description="Fumarylacetoacetase-like C-terminal" evidence="2">
    <location>
        <begin position="86"/>
        <end position="237"/>
    </location>
</feature>
<reference evidence="3" key="1">
    <citation type="submission" date="2018-05" db="EMBL/GenBank/DDBJ databases">
        <authorList>
            <person name="Lanie J.A."/>
            <person name="Ng W.-L."/>
            <person name="Kazmierczak K.M."/>
            <person name="Andrzejewski T.M."/>
            <person name="Davidsen T.M."/>
            <person name="Wayne K.J."/>
            <person name="Tettelin H."/>
            <person name="Glass J.I."/>
            <person name="Rusch D."/>
            <person name="Podicherti R."/>
            <person name="Tsui H.-C.T."/>
            <person name="Winkler M.E."/>
        </authorList>
    </citation>
    <scope>NUCLEOTIDE SEQUENCE</scope>
</reference>